<keyword evidence="11" id="KW-1185">Reference proteome</keyword>
<proteinExistence type="inferred from homology"/>
<feature type="transmembrane region" description="Helical" evidence="9">
    <location>
        <begin position="224"/>
        <end position="250"/>
    </location>
</feature>
<dbReference type="PANTHER" id="PTHR11795">
    <property type="entry name" value="BRANCHED-CHAIN AMINO ACID TRANSPORT SYSTEM PERMEASE PROTEIN LIVH"/>
    <property type="match status" value="1"/>
</dbReference>
<keyword evidence="7 9" id="KW-0472">Membrane</keyword>
<accession>A0ABT9BI16</accession>
<keyword evidence="4 9" id="KW-0812">Transmembrane</keyword>
<feature type="transmembrane region" description="Helical" evidence="9">
    <location>
        <begin position="95"/>
        <end position="119"/>
    </location>
</feature>
<organism evidence="10 11">
    <name type="scientific">Antiquaquibacter soli</name>
    <dbReference type="NCBI Taxonomy" id="3064523"/>
    <lineage>
        <taxon>Bacteria</taxon>
        <taxon>Bacillati</taxon>
        <taxon>Actinomycetota</taxon>
        <taxon>Actinomycetes</taxon>
        <taxon>Micrococcales</taxon>
        <taxon>Microbacteriaceae</taxon>
        <taxon>Antiquaquibacter</taxon>
    </lineage>
</organism>
<keyword evidence="6 9" id="KW-1133">Transmembrane helix</keyword>
<dbReference type="PANTHER" id="PTHR11795:SF442">
    <property type="entry name" value="ABC TRANSPORTER ATP-BINDING PROTEIN"/>
    <property type="match status" value="1"/>
</dbReference>
<name>A0ABT9BI16_9MICO</name>
<evidence type="ECO:0000256" key="3">
    <source>
        <dbReference type="ARBA" id="ARBA00022475"/>
    </source>
</evidence>
<dbReference type="InterPro" id="IPR001851">
    <property type="entry name" value="ABC_transp_permease"/>
</dbReference>
<evidence type="ECO:0000256" key="8">
    <source>
        <dbReference type="ARBA" id="ARBA00037998"/>
    </source>
</evidence>
<gene>
    <name evidence="10" type="ORF">Q5716_00350</name>
</gene>
<comment type="subcellular location">
    <subcellularLocation>
        <location evidence="1">Cell membrane</location>
        <topology evidence="1">Multi-pass membrane protein</topology>
    </subcellularLocation>
</comment>
<dbReference type="InterPro" id="IPR052157">
    <property type="entry name" value="BCAA_transport_permease"/>
</dbReference>
<evidence type="ECO:0000256" key="6">
    <source>
        <dbReference type="ARBA" id="ARBA00022989"/>
    </source>
</evidence>
<dbReference type="Proteomes" id="UP001241072">
    <property type="component" value="Unassembled WGS sequence"/>
</dbReference>
<evidence type="ECO:0000256" key="1">
    <source>
        <dbReference type="ARBA" id="ARBA00004651"/>
    </source>
</evidence>
<evidence type="ECO:0000256" key="4">
    <source>
        <dbReference type="ARBA" id="ARBA00022692"/>
    </source>
</evidence>
<evidence type="ECO:0000256" key="9">
    <source>
        <dbReference type="SAM" id="Phobius"/>
    </source>
</evidence>
<evidence type="ECO:0000256" key="2">
    <source>
        <dbReference type="ARBA" id="ARBA00022448"/>
    </source>
</evidence>
<dbReference type="Pfam" id="PF02653">
    <property type="entry name" value="BPD_transp_2"/>
    <property type="match status" value="1"/>
</dbReference>
<evidence type="ECO:0000313" key="11">
    <source>
        <dbReference type="Proteomes" id="UP001241072"/>
    </source>
</evidence>
<feature type="transmembrane region" description="Helical" evidence="9">
    <location>
        <begin position="60"/>
        <end position="83"/>
    </location>
</feature>
<feature type="transmembrane region" description="Helical" evidence="9">
    <location>
        <begin position="188"/>
        <end position="212"/>
    </location>
</feature>
<protein>
    <submittedName>
        <fullName evidence="10">Branched-chain amino acid ABC transporter permease</fullName>
    </submittedName>
</protein>
<dbReference type="RefSeq" id="WP_305001101.1">
    <property type="nucleotide sequence ID" value="NZ_JAUQUB010000001.1"/>
</dbReference>
<evidence type="ECO:0000313" key="10">
    <source>
        <dbReference type="EMBL" id="MDO7880670.1"/>
    </source>
</evidence>
<sequence length="287" mass="29750">MDQFLLIALNGLTLAGVYFLVASGLTLIFGLMRVITMAHGTSYLLGGYLGYVIARETGNWFLGAIGGAILVGLLGLLIHQVLIRRFQDDDMRVALITLGVSLIGTDLMLAVFGGTATQVPVPGDVQVASVSIPFIGPYPLLRLLVLLIAVVVGVALTLFITRTRFGSVVRAGVDDSQMTAATGVNVRVVFAIIFVLGSALAGLAGVVGGTLFPLLPGQDGVYLLYSLVVVIVGGMGSITGAAIGAVLVGLVSQFSLVYAPTYSLVLTFALMVVVLAVRPQGIMGRAV</sequence>
<keyword evidence="5" id="KW-0029">Amino-acid transport</keyword>
<comment type="caution">
    <text evidence="10">The sequence shown here is derived from an EMBL/GenBank/DDBJ whole genome shotgun (WGS) entry which is preliminary data.</text>
</comment>
<feature type="transmembrane region" description="Helical" evidence="9">
    <location>
        <begin position="6"/>
        <end position="29"/>
    </location>
</feature>
<dbReference type="CDD" id="cd06582">
    <property type="entry name" value="TM_PBP1_LivH_like"/>
    <property type="match status" value="1"/>
</dbReference>
<keyword evidence="3" id="KW-1003">Cell membrane</keyword>
<feature type="transmembrane region" description="Helical" evidence="9">
    <location>
        <begin position="139"/>
        <end position="160"/>
    </location>
</feature>
<evidence type="ECO:0000256" key="5">
    <source>
        <dbReference type="ARBA" id="ARBA00022970"/>
    </source>
</evidence>
<keyword evidence="2" id="KW-0813">Transport</keyword>
<dbReference type="EMBL" id="JAUQUB010000001">
    <property type="protein sequence ID" value="MDO7880670.1"/>
    <property type="molecule type" value="Genomic_DNA"/>
</dbReference>
<comment type="similarity">
    <text evidence="8">Belongs to the binding-protein-dependent transport system permease family. LivHM subfamily.</text>
</comment>
<feature type="transmembrane region" description="Helical" evidence="9">
    <location>
        <begin position="257"/>
        <end position="277"/>
    </location>
</feature>
<reference evidence="10 11" key="1">
    <citation type="submission" date="2023-07" db="EMBL/GenBank/DDBJ databases">
        <title>Protaetiibacter sp. nov WY-16 isolated from soil.</title>
        <authorList>
            <person name="Liu B."/>
            <person name="Wan Y."/>
        </authorList>
    </citation>
    <scope>NUCLEOTIDE SEQUENCE [LARGE SCALE GENOMIC DNA]</scope>
    <source>
        <strain evidence="10 11">WY-16</strain>
    </source>
</reference>
<evidence type="ECO:0000256" key="7">
    <source>
        <dbReference type="ARBA" id="ARBA00023136"/>
    </source>
</evidence>